<proteinExistence type="predicted"/>
<reference evidence="1" key="1">
    <citation type="submission" date="2023-03" db="EMBL/GenBank/DDBJ databases">
        <title>Massive genome expansion in bonnet fungi (Mycena s.s.) driven by repeated elements and novel gene families across ecological guilds.</title>
        <authorList>
            <consortium name="Lawrence Berkeley National Laboratory"/>
            <person name="Harder C.B."/>
            <person name="Miyauchi S."/>
            <person name="Viragh M."/>
            <person name="Kuo A."/>
            <person name="Thoen E."/>
            <person name="Andreopoulos B."/>
            <person name="Lu D."/>
            <person name="Skrede I."/>
            <person name="Drula E."/>
            <person name="Henrissat B."/>
            <person name="Morin E."/>
            <person name="Kohler A."/>
            <person name="Barry K."/>
            <person name="LaButti K."/>
            <person name="Morin E."/>
            <person name="Salamov A."/>
            <person name="Lipzen A."/>
            <person name="Mereny Z."/>
            <person name="Hegedus B."/>
            <person name="Baldrian P."/>
            <person name="Stursova M."/>
            <person name="Weitz H."/>
            <person name="Taylor A."/>
            <person name="Grigoriev I.V."/>
            <person name="Nagy L.G."/>
            <person name="Martin F."/>
            <person name="Kauserud H."/>
        </authorList>
    </citation>
    <scope>NUCLEOTIDE SEQUENCE</scope>
    <source>
        <strain evidence="1">9284</strain>
    </source>
</reference>
<comment type="caution">
    <text evidence="1">The sequence shown here is derived from an EMBL/GenBank/DDBJ whole genome shotgun (WGS) entry which is preliminary data.</text>
</comment>
<name>A0AAD7FSR1_9AGAR</name>
<evidence type="ECO:0000313" key="2">
    <source>
        <dbReference type="Proteomes" id="UP001221142"/>
    </source>
</evidence>
<evidence type="ECO:0000313" key="1">
    <source>
        <dbReference type="EMBL" id="KAJ7635257.1"/>
    </source>
</evidence>
<accession>A0AAD7FSR1</accession>
<dbReference type="EMBL" id="JARKIF010000007">
    <property type="protein sequence ID" value="KAJ7635257.1"/>
    <property type="molecule type" value="Genomic_DNA"/>
</dbReference>
<keyword evidence="2" id="KW-1185">Reference proteome</keyword>
<gene>
    <name evidence="1" type="ORF">FB45DRAFT_865797</name>
</gene>
<dbReference type="AlphaFoldDB" id="A0AAD7FSR1"/>
<dbReference type="Proteomes" id="UP001221142">
    <property type="component" value="Unassembled WGS sequence"/>
</dbReference>
<protein>
    <submittedName>
        <fullName evidence="1">Uncharacterized protein</fullName>
    </submittedName>
</protein>
<organism evidence="1 2">
    <name type="scientific">Roridomyces roridus</name>
    <dbReference type="NCBI Taxonomy" id="1738132"/>
    <lineage>
        <taxon>Eukaryota</taxon>
        <taxon>Fungi</taxon>
        <taxon>Dikarya</taxon>
        <taxon>Basidiomycota</taxon>
        <taxon>Agaricomycotina</taxon>
        <taxon>Agaricomycetes</taxon>
        <taxon>Agaricomycetidae</taxon>
        <taxon>Agaricales</taxon>
        <taxon>Marasmiineae</taxon>
        <taxon>Mycenaceae</taxon>
        <taxon>Roridomyces</taxon>
    </lineage>
</organism>
<sequence length="208" mass="22425">MGVEQWSVQSKPACRAVNGTGIRSELSSIFGGDRSDEIGQNCDFSLHYGRAPTILFLFAKCFQLPEFFDFAGQLDCGLPARFCHTLSDSAIPPAILPTTLPRGMSTVTVGSRMTAVRTRTSGLSFDGTGTGGKNAVYTQGSLELYSRVYSLVRQLREQHQVSSTDGVMLSDTSALIPLVPVICDAHCPSNHQKHNLSDDINLLPSVNG</sequence>